<dbReference type="AlphaFoldDB" id="A0A6C2YN33"/>
<evidence type="ECO:0008006" key="3">
    <source>
        <dbReference type="Google" id="ProtNLM"/>
    </source>
</evidence>
<dbReference type="InParanoid" id="A0A6C2YN33"/>
<evidence type="ECO:0000313" key="2">
    <source>
        <dbReference type="Proteomes" id="UP000464378"/>
    </source>
</evidence>
<keyword evidence="2" id="KW-1185">Reference proteome</keyword>
<proteinExistence type="predicted"/>
<dbReference type="RefSeq" id="WP_162657648.1">
    <property type="nucleotide sequence ID" value="NZ_LR593887.1"/>
</dbReference>
<dbReference type="Pfam" id="PF07394">
    <property type="entry name" value="DUF1501"/>
    <property type="match status" value="1"/>
</dbReference>
<dbReference type="EMBL" id="LR593887">
    <property type="protein sequence ID" value="VTS01511.1"/>
    <property type="molecule type" value="Genomic_DNA"/>
</dbReference>
<gene>
    <name evidence="1" type="ORF">GMBLW1_14850</name>
</gene>
<evidence type="ECO:0000313" key="1">
    <source>
        <dbReference type="EMBL" id="VIP02475.1"/>
    </source>
</evidence>
<dbReference type="InterPro" id="IPR017850">
    <property type="entry name" value="Alkaline_phosphatase_core_sf"/>
</dbReference>
<dbReference type="SUPFAM" id="SSF53649">
    <property type="entry name" value="Alkaline phosphatase-like"/>
    <property type="match status" value="1"/>
</dbReference>
<dbReference type="EMBL" id="LR586016">
    <property type="protein sequence ID" value="VIP02475.1"/>
    <property type="molecule type" value="Genomic_DNA"/>
</dbReference>
<reference evidence="1" key="1">
    <citation type="submission" date="2019-04" db="EMBL/GenBank/DDBJ databases">
        <authorList>
            <consortium name="Science for Life Laboratories"/>
        </authorList>
    </citation>
    <scope>NUCLEOTIDE SEQUENCE</scope>
    <source>
        <strain evidence="1">MBLW1</strain>
    </source>
</reference>
<protein>
    <recommendedName>
        <fullName evidence="3">DUF1501 domain-containing protein</fullName>
    </recommendedName>
</protein>
<dbReference type="Proteomes" id="UP000464378">
    <property type="component" value="Chromosome"/>
</dbReference>
<dbReference type="PANTHER" id="PTHR43737:SF1">
    <property type="entry name" value="DUF1501 DOMAIN-CONTAINING PROTEIN"/>
    <property type="match status" value="1"/>
</dbReference>
<dbReference type="PANTHER" id="PTHR43737">
    <property type="entry name" value="BLL7424 PROTEIN"/>
    <property type="match status" value="1"/>
</dbReference>
<dbReference type="InterPro" id="IPR006311">
    <property type="entry name" value="TAT_signal"/>
</dbReference>
<organism evidence="1">
    <name type="scientific">Tuwongella immobilis</name>
    <dbReference type="NCBI Taxonomy" id="692036"/>
    <lineage>
        <taxon>Bacteria</taxon>
        <taxon>Pseudomonadati</taxon>
        <taxon>Planctomycetota</taxon>
        <taxon>Planctomycetia</taxon>
        <taxon>Gemmatales</taxon>
        <taxon>Gemmataceae</taxon>
        <taxon>Tuwongella</taxon>
    </lineage>
</organism>
<sequence>MNPKQTFCGSPAHRVDRRLFLQGGMTTALGVTLAGMGMPLDAAMAGAIAQKKKHVILIWLAGGASQFETFDPKPGRPTGGPFKAIQTKVPGMQICELMPKIAQLTDKMAIVRSLDTKIGDHGGAADLVQIGRRPEPAVDYPDIGTILAKELGQRDSQVPEYVSMYMATEGQPWGRPRSGFLGGRYAAMTLERSLKPENLDLPAGMSAVDHAEREHYRKYLSDRFNRERSAPHVVGYNSTFARVKGLMASDKLFDLEQEPAKVRERYGKTEFGQHCLVARRLIEAGTPVVKVSRAWWDTHSDNFESHRELVTELDHVMSTLIRDLEERGLLESTLIVTLSEFGRTPSINKDLGRDHFASAWSFSMTGCGVKGGAVFGKTDPDGRTVKDGKVGAGEVAATIYNAMGISHEKKYYLGARPIPIAPEHTQPIKDVLA</sequence>
<accession>A0A6C2YN33</accession>
<dbReference type="InterPro" id="IPR010869">
    <property type="entry name" value="DUF1501"/>
</dbReference>
<name>A0A6C2YN33_9BACT</name>
<dbReference type="KEGG" id="tim:GMBLW1_14850"/>
<dbReference type="PROSITE" id="PS51318">
    <property type="entry name" value="TAT"/>
    <property type="match status" value="1"/>
</dbReference>